<evidence type="ECO:0008006" key="4">
    <source>
        <dbReference type="Google" id="ProtNLM"/>
    </source>
</evidence>
<feature type="chain" id="PRO_5038660656" description="Secreted protein" evidence="1">
    <location>
        <begin position="24"/>
        <end position="375"/>
    </location>
</feature>
<keyword evidence="1" id="KW-0732">Signal</keyword>
<gene>
    <name evidence="2" type="ORF">ADK34_25845</name>
</gene>
<dbReference type="OrthoDB" id="8111537at2"/>
<name>A0A0L8JVE1_STRVR</name>
<dbReference type="PANTHER" id="PTHR12277:SF79">
    <property type="entry name" value="XAA-PRO DIPEPTIDYL-PEPTIDASE-RELATED"/>
    <property type="match status" value="1"/>
</dbReference>
<dbReference type="Gene3D" id="3.40.50.1820">
    <property type="entry name" value="alpha/beta hydrolase"/>
    <property type="match status" value="1"/>
</dbReference>
<proteinExistence type="predicted"/>
<reference evidence="2 3" key="1">
    <citation type="submission" date="2015-06" db="EMBL/GenBank/DDBJ databases">
        <authorList>
            <person name="Hoefler B.C."/>
            <person name="Straight P.D."/>
        </authorList>
    </citation>
    <scope>NUCLEOTIDE SEQUENCE [LARGE SCALE GENOMIC DNA]</scope>
    <source>
        <strain evidence="2 3">NRRL 3427</strain>
    </source>
</reference>
<accession>A0A0L8JVE1</accession>
<dbReference type="AlphaFoldDB" id="A0A0L8JVE1"/>
<dbReference type="EMBL" id="LGUP01000350">
    <property type="protein sequence ID" value="KOG17613.1"/>
    <property type="molecule type" value="Genomic_DNA"/>
</dbReference>
<evidence type="ECO:0000313" key="2">
    <source>
        <dbReference type="EMBL" id="KOG17613.1"/>
    </source>
</evidence>
<dbReference type="InterPro" id="IPR029058">
    <property type="entry name" value="AB_hydrolase_fold"/>
</dbReference>
<feature type="signal peptide" evidence="1">
    <location>
        <begin position="1"/>
        <end position="23"/>
    </location>
</feature>
<organism evidence="2 3">
    <name type="scientific">Streptomyces viridochromogenes</name>
    <dbReference type="NCBI Taxonomy" id="1938"/>
    <lineage>
        <taxon>Bacteria</taxon>
        <taxon>Bacillati</taxon>
        <taxon>Actinomycetota</taxon>
        <taxon>Actinomycetes</taxon>
        <taxon>Kitasatosporales</taxon>
        <taxon>Streptomycetaceae</taxon>
        <taxon>Streptomyces</taxon>
    </lineage>
</organism>
<dbReference type="RefSeq" id="WP_033204082.1">
    <property type="nucleotide sequence ID" value="NZ_LGUP01000350.1"/>
</dbReference>
<dbReference type="SUPFAM" id="SSF53474">
    <property type="entry name" value="alpha/beta-Hydrolases"/>
    <property type="match status" value="1"/>
</dbReference>
<sequence length="375" mass="39820">MRPATATAAAVTTLIGVGAAAVAAGRYASDVALKAPPGRPLPGDPRLTVHATGPERITLTRSLASLRPGTYGIEAPGLHAVVGPVLDRVPHTADTVVRRLERVELGTPGPGARVRLTPQLHRGTPTTALGLPHEDLEIPGELGPLPAWLVPGPRSIWVIALHGLGVTREHPLNLVPFYNRRKIPVLVPAYRGDEGAPPSPEGLAHLGDSEWRDVDAAIRYAVRRGAGQVVLHGWGTGASMALRAAAESGVRDRIAGLVLDSPVLDWEATVRNLAAARHVPGPLLPLAVRAAQGRTGPHADRLRAASEPDALRVPVLLLHGPDDTLAPWESSVELAARRPDLVSLQTIRQAPHAAMWNADPVRYEEALRRFLTPLL</sequence>
<protein>
    <recommendedName>
        <fullName evidence="4">Secreted protein</fullName>
    </recommendedName>
</protein>
<dbReference type="Proteomes" id="UP000037023">
    <property type="component" value="Unassembled WGS sequence"/>
</dbReference>
<dbReference type="PATRIC" id="fig|1938.6.peg.5558"/>
<dbReference type="PANTHER" id="PTHR12277">
    <property type="entry name" value="ALPHA/BETA HYDROLASE DOMAIN-CONTAINING PROTEIN"/>
    <property type="match status" value="1"/>
</dbReference>
<evidence type="ECO:0000256" key="1">
    <source>
        <dbReference type="SAM" id="SignalP"/>
    </source>
</evidence>
<evidence type="ECO:0000313" key="3">
    <source>
        <dbReference type="Proteomes" id="UP000037023"/>
    </source>
</evidence>
<comment type="caution">
    <text evidence="2">The sequence shown here is derived from an EMBL/GenBank/DDBJ whole genome shotgun (WGS) entry which is preliminary data.</text>
</comment>